<name>A0ABQ0NZ58_9PROT</name>
<reference evidence="1" key="1">
    <citation type="submission" date="2013-04" db="EMBL/GenBank/DDBJ databases">
        <title>The genome sequencing project of 58 acetic acid bacteria.</title>
        <authorList>
            <person name="Okamoto-Kainuma A."/>
            <person name="Ishikawa M."/>
            <person name="Umino S."/>
            <person name="Koizumi Y."/>
            <person name="Shiwa Y."/>
            <person name="Yoshikawa H."/>
            <person name="Matsutani M."/>
            <person name="Matsushita K."/>
        </authorList>
    </citation>
    <scope>NUCLEOTIDE SEQUENCE</scope>
    <source>
        <strain evidence="1">DSM 15669</strain>
    </source>
</reference>
<dbReference type="RefSeq" id="WP_169584115.1">
    <property type="nucleotide sequence ID" value="NZ_BAQD01000021.1"/>
</dbReference>
<keyword evidence="2" id="KW-1185">Reference proteome</keyword>
<dbReference type="Proteomes" id="UP001062901">
    <property type="component" value="Unassembled WGS sequence"/>
</dbReference>
<organism evidence="1 2">
    <name type="scientific">Saccharibacter floricola DSM 15669</name>
    <dbReference type="NCBI Taxonomy" id="1123227"/>
    <lineage>
        <taxon>Bacteria</taxon>
        <taxon>Pseudomonadati</taxon>
        <taxon>Pseudomonadota</taxon>
        <taxon>Alphaproteobacteria</taxon>
        <taxon>Acetobacterales</taxon>
        <taxon>Acetobacteraceae</taxon>
        <taxon>Saccharibacter</taxon>
    </lineage>
</organism>
<accession>A0ABQ0NZ58</accession>
<dbReference type="EMBL" id="BAQD01000021">
    <property type="protein sequence ID" value="GBQ07131.1"/>
    <property type="molecule type" value="Genomic_DNA"/>
</dbReference>
<dbReference type="PANTHER" id="PTHR46637:SF1">
    <property type="entry name" value="BLL5188 PROTEIN"/>
    <property type="match status" value="1"/>
</dbReference>
<comment type="caution">
    <text evidence="1">The sequence shown here is derived from an EMBL/GenBank/DDBJ whole genome shotgun (WGS) entry which is preliminary data.</text>
</comment>
<evidence type="ECO:0000313" key="1">
    <source>
        <dbReference type="EMBL" id="GBQ07131.1"/>
    </source>
</evidence>
<sequence>MACLAPEFGPWWITAQWFTRWSKRGVWQRFFSRVSRKDPALGMVFLDGTIIRAHHKAAGTAKKEDTQEAREIVKLLAAHVEALLPRPATYS</sequence>
<proteinExistence type="predicted"/>
<dbReference type="InterPro" id="IPR052909">
    <property type="entry name" value="Transposase_6_like"/>
</dbReference>
<dbReference type="PANTHER" id="PTHR46637">
    <property type="entry name" value="TIS1421-TRANSPOSASE PROTEIN A"/>
    <property type="match status" value="1"/>
</dbReference>
<evidence type="ECO:0000313" key="2">
    <source>
        <dbReference type="Proteomes" id="UP001062901"/>
    </source>
</evidence>
<protein>
    <submittedName>
        <fullName evidence="1">Transposase</fullName>
    </submittedName>
</protein>
<gene>
    <name evidence="1" type="ORF">AA15669_1242</name>
</gene>